<name>A0A1D2N546_ORCCI</name>
<proteinExistence type="predicted"/>
<evidence type="ECO:0000313" key="3">
    <source>
        <dbReference type="EMBL" id="ODN00393.1"/>
    </source>
</evidence>
<dbReference type="AlphaFoldDB" id="A0A1D2N546"/>
<feature type="region of interest" description="Disordered" evidence="1">
    <location>
        <begin position="1"/>
        <end position="33"/>
    </location>
</feature>
<feature type="transmembrane region" description="Helical" evidence="2">
    <location>
        <begin position="62"/>
        <end position="87"/>
    </location>
</feature>
<dbReference type="EMBL" id="LJIJ01000210">
    <property type="protein sequence ID" value="ODN00393.1"/>
    <property type="molecule type" value="Genomic_DNA"/>
</dbReference>
<evidence type="ECO:0000256" key="1">
    <source>
        <dbReference type="SAM" id="MobiDB-lite"/>
    </source>
</evidence>
<protein>
    <submittedName>
        <fullName evidence="3">Uncharacterized protein</fullName>
    </submittedName>
</protein>
<feature type="compositionally biased region" description="Basic and acidic residues" evidence="1">
    <location>
        <begin position="14"/>
        <end position="26"/>
    </location>
</feature>
<evidence type="ECO:0000313" key="4">
    <source>
        <dbReference type="Proteomes" id="UP000094527"/>
    </source>
</evidence>
<comment type="caution">
    <text evidence="3">The sequence shown here is derived from an EMBL/GenBank/DDBJ whole genome shotgun (WGS) entry which is preliminary data.</text>
</comment>
<keyword evidence="4" id="KW-1185">Reference proteome</keyword>
<keyword evidence="2" id="KW-0812">Transmembrane</keyword>
<gene>
    <name evidence="3" type="ORF">Ocin01_06299</name>
</gene>
<organism evidence="3 4">
    <name type="scientific">Orchesella cincta</name>
    <name type="common">Springtail</name>
    <name type="synonym">Podura cincta</name>
    <dbReference type="NCBI Taxonomy" id="48709"/>
    <lineage>
        <taxon>Eukaryota</taxon>
        <taxon>Metazoa</taxon>
        <taxon>Ecdysozoa</taxon>
        <taxon>Arthropoda</taxon>
        <taxon>Hexapoda</taxon>
        <taxon>Collembola</taxon>
        <taxon>Entomobryomorpha</taxon>
        <taxon>Entomobryoidea</taxon>
        <taxon>Orchesellidae</taxon>
        <taxon>Orchesellinae</taxon>
        <taxon>Orchesella</taxon>
    </lineage>
</organism>
<evidence type="ECO:0000256" key="2">
    <source>
        <dbReference type="SAM" id="Phobius"/>
    </source>
</evidence>
<keyword evidence="2" id="KW-0472">Membrane</keyword>
<dbReference type="Proteomes" id="UP000094527">
    <property type="component" value="Unassembled WGS sequence"/>
</dbReference>
<sequence>MSEGDAPVEVATVEDAKSVKAGDGDGNKVGTSAADVGAAANTTGAESKAGPEKPQKASGNDFFLCIGLLLIFMLVCGVGAIVLYFLALSGSKILGSGRIHELGVGVVNKKE</sequence>
<accession>A0A1D2N546</accession>
<reference evidence="3 4" key="1">
    <citation type="journal article" date="2016" name="Genome Biol. Evol.">
        <title>Gene Family Evolution Reflects Adaptation to Soil Environmental Stressors in the Genome of the Collembolan Orchesella cincta.</title>
        <authorList>
            <person name="Faddeeva-Vakhrusheva A."/>
            <person name="Derks M.F."/>
            <person name="Anvar S.Y."/>
            <person name="Agamennone V."/>
            <person name="Suring W."/>
            <person name="Smit S."/>
            <person name="van Straalen N.M."/>
            <person name="Roelofs D."/>
        </authorList>
    </citation>
    <scope>NUCLEOTIDE SEQUENCE [LARGE SCALE GENOMIC DNA]</scope>
    <source>
        <tissue evidence="3">Mixed pool</tissue>
    </source>
</reference>
<keyword evidence="2" id="KW-1133">Transmembrane helix</keyword>